<dbReference type="InterPro" id="IPR019533">
    <property type="entry name" value="Peptidase_S26"/>
</dbReference>
<comment type="caution">
    <text evidence="3">The sequence shown here is derived from an EMBL/GenBank/DDBJ whole genome shotgun (WGS) entry which is preliminary data.</text>
</comment>
<keyword evidence="1" id="KW-1133">Transmembrane helix</keyword>
<dbReference type="InterPro" id="IPR036286">
    <property type="entry name" value="LexA/Signal_pep-like_sf"/>
</dbReference>
<keyword evidence="1" id="KW-0472">Membrane</keyword>
<evidence type="ECO:0000256" key="1">
    <source>
        <dbReference type="SAM" id="Phobius"/>
    </source>
</evidence>
<accession>A0A1V2VX28</accession>
<dbReference type="SUPFAM" id="SSF51306">
    <property type="entry name" value="LexA/Signal peptidase"/>
    <property type="match status" value="1"/>
</dbReference>
<feature type="transmembrane region" description="Helical" evidence="1">
    <location>
        <begin position="7"/>
        <end position="30"/>
    </location>
</feature>
<keyword evidence="1" id="KW-0812">Transmembrane</keyword>
<dbReference type="GO" id="GO:0006465">
    <property type="term" value="P:signal peptide processing"/>
    <property type="evidence" value="ECO:0007669"/>
    <property type="project" value="InterPro"/>
</dbReference>
<protein>
    <submittedName>
        <fullName evidence="3">Peptidase S26</fullName>
    </submittedName>
</protein>
<name>A0A1V2VX28_9BURK</name>
<reference evidence="3 4" key="1">
    <citation type="submission" date="2016-08" db="EMBL/GenBank/DDBJ databases">
        <authorList>
            <person name="Seilhamer J.J."/>
        </authorList>
    </citation>
    <scope>NUCLEOTIDE SEQUENCE [LARGE SCALE GENOMIC DNA]</scope>
    <source>
        <strain evidence="3 4">VC14762</strain>
    </source>
</reference>
<evidence type="ECO:0000313" key="4">
    <source>
        <dbReference type="Proteomes" id="UP000188543"/>
    </source>
</evidence>
<dbReference type="Gene3D" id="2.10.109.10">
    <property type="entry name" value="Umud Fragment, subunit A"/>
    <property type="match status" value="1"/>
</dbReference>
<gene>
    <name evidence="3" type="ORF">A8E72_30650</name>
</gene>
<dbReference type="GO" id="GO:0004252">
    <property type="term" value="F:serine-type endopeptidase activity"/>
    <property type="evidence" value="ECO:0007669"/>
    <property type="project" value="InterPro"/>
</dbReference>
<evidence type="ECO:0000259" key="2">
    <source>
        <dbReference type="Pfam" id="PF10502"/>
    </source>
</evidence>
<dbReference type="AlphaFoldDB" id="A0A1V2VX28"/>
<dbReference type="Proteomes" id="UP000188543">
    <property type="component" value="Unassembled WGS sequence"/>
</dbReference>
<dbReference type="EMBL" id="MUTJ01000092">
    <property type="protein sequence ID" value="ONU77748.1"/>
    <property type="molecule type" value="Genomic_DNA"/>
</dbReference>
<dbReference type="Pfam" id="PF10502">
    <property type="entry name" value="Peptidase_S26"/>
    <property type="match status" value="1"/>
</dbReference>
<proteinExistence type="predicted"/>
<sequence length="158" mass="16892">MKIKRLYLGLCGAVGLAGVGLWVSTAWFTYTVNLTHSLPGHVYAIERDATVKKGDLVAFRWHGGATYPAGTTFIKVVMGGPGDVVKRAGNEFWVNDQYIGVAKPKSKAGVPLTPAEPGVIPEGQMFVATPSPDSLDSRYALSGNVKTYEVIGKAYAIF</sequence>
<feature type="domain" description="Peptidase S26" evidence="2">
    <location>
        <begin position="24"/>
        <end position="157"/>
    </location>
</feature>
<evidence type="ECO:0000313" key="3">
    <source>
        <dbReference type="EMBL" id="ONU77748.1"/>
    </source>
</evidence>
<dbReference type="RefSeq" id="WP_077176627.1">
    <property type="nucleotide sequence ID" value="NZ_MUTB01000063.1"/>
</dbReference>
<organism evidence="3 4">
    <name type="scientific">Burkholderia cenocepacia</name>
    <dbReference type="NCBI Taxonomy" id="95486"/>
    <lineage>
        <taxon>Bacteria</taxon>
        <taxon>Pseudomonadati</taxon>
        <taxon>Pseudomonadota</taxon>
        <taxon>Betaproteobacteria</taxon>
        <taxon>Burkholderiales</taxon>
        <taxon>Burkholderiaceae</taxon>
        <taxon>Burkholderia</taxon>
        <taxon>Burkholderia cepacia complex</taxon>
    </lineage>
</organism>